<evidence type="ECO:0000256" key="1">
    <source>
        <dbReference type="SAM" id="MobiDB-lite"/>
    </source>
</evidence>
<evidence type="ECO:0008006" key="4">
    <source>
        <dbReference type="Google" id="ProtNLM"/>
    </source>
</evidence>
<name>A0A4Y7T4G3_COPMI</name>
<dbReference type="SUPFAM" id="SSF52047">
    <property type="entry name" value="RNI-like"/>
    <property type="match status" value="1"/>
</dbReference>
<dbReference type="EMBL" id="QPFP01000029">
    <property type="protein sequence ID" value="TEB29015.1"/>
    <property type="molecule type" value="Genomic_DNA"/>
</dbReference>
<feature type="region of interest" description="Disordered" evidence="1">
    <location>
        <begin position="1"/>
        <end position="23"/>
    </location>
</feature>
<feature type="compositionally biased region" description="Low complexity" evidence="1">
    <location>
        <begin position="12"/>
        <end position="23"/>
    </location>
</feature>
<reference evidence="2 3" key="1">
    <citation type="journal article" date="2019" name="Nat. Ecol. Evol.">
        <title>Megaphylogeny resolves global patterns of mushroom evolution.</title>
        <authorList>
            <person name="Varga T."/>
            <person name="Krizsan K."/>
            <person name="Foldi C."/>
            <person name="Dima B."/>
            <person name="Sanchez-Garcia M."/>
            <person name="Sanchez-Ramirez S."/>
            <person name="Szollosi G.J."/>
            <person name="Szarkandi J.G."/>
            <person name="Papp V."/>
            <person name="Albert L."/>
            <person name="Andreopoulos W."/>
            <person name="Angelini C."/>
            <person name="Antonin V."/>
            <person name="Barry K.W."/>
            <person name="Bougher N.L."/>
            <person name="Buchanan P."/>
            <person name="Buyck B."/>
            <person name="Bense V."/>
            <person name="Catcheside P."/>
            <person name="Chovatia M."/>
            <person name="Cooper J."/>
            <person name="Damon W."/>
            <person name="Desjardin D."/>
            <person name="Finy P."/>
            <person name="Geml J."/>
            <person name="Haridas S."/>
            <person name="Hughes K."/>
            <person name="Justo A."/>
            <person name="Karasinski D."/>
            <person name="Kautmanova I."/>
            <person name="Kiss B."/>
            <person name="Kocsube S."/>
            <person name="Kotiranta H."/>
            <person name="LaButti K.M."/>
            <person name="Lechner B.E."/>
            <person name="Liimatainen K."/>
            <person name="Lipzen A."/>
            <person name="Lukacs Z."/>
            <person name="Mihaltcheva S."/>
            <person name="Morgado L.N."/>
            <person name="Niskanen T."/>
            <person name="Noordeloos M.E."/>
            <person name="Ohm R.A."/>
            <person name="Ortiz-Santana B."/>
            <person name="Ovrebo C."/>
            <person name="Racz N."/>
            <person name="Riley R."/>
            <person name="Savchenko A."/>
            <person name="Shiryaev A."/>
            <person name="Soop K."/>
            <person name="Spirin V."/>
            <person name="Szebenyi C."/>
            <person name="Tomsovsky M."/>
            <person name="Tulloss R.E."/>
            <person name="Uehling J."/>
            <person name="Grigoriev I.V."/>
            <person name="Vagvolgyi C."/>
            <person name="Papp T."/>
            <person name="Martin F.M."/>
            <person name="Miettinen O."/>
            <person name="Hibbett D.S."/>
            <person name="Nagy L.G."/>
        </authorList>
    </citation>
    <scope>NUCLEOTIDE SEQUENCE [LARGE SCALE GENOMIC DNA]</scope>
    <source>
        <strain evidence="2 3">FP101781</strain>
    </source>
</reference>
<accession>A0A4Y7T4G3</accession>
<keyword evidence="3" id="KW-1185">Reference proteome</keyword>
<evidence type="ECO:0000313" key="3">
    <source>
        <dbReference type="Proteomes" id="UP000298030"/>
    </source>
</evidence>
<organism evidence="2 3">
    <name type="scientific">Coprinellus micaceus</name>
    <name type="common">Glistening ink-cap mushroom</name>
    <name type="synonym">Coprinus micaceus</name>
    <dbReference type="NCBI Taxonomy" id="71717"/>
    <lineage>
        <taxon>Eukaryota</taxon>
        <taxon>Fungi</taxon>
        <taxon>Dikarya</taxon>
        <taxon>Basidiomycota</taxon>
        <taxon>Agaricomycotina</taxon>
        <taxon>Agaricomycetes</taxon>
        <taxon>Agaricomycetidae</taxon>
        <taxon>Agaricales</taxon>
        <taxon>Agaricineae</taxon>
        <taxon>Psathyrellaceae</taxon>
        <taxon>Coprinellus</taxon>
    </lineage>
</organism>
<dbReference type="STRING" id="71717.A0A4Y7T4G3"/>
<comment type="caution">
    <text evidence="2">The sequence shown here is derived from an EMBL/GenBank/DDBJ whole genome shotgun (WGS) entry which is preliminary data.</text>
</comment>
<dbReference type="OrthoDB" id="2858870at2759"/>
<proteinExistence type="predicted"/>
<dbReference type="InterPro" id="IPR032675">
    <property type="entry name" value="LRR_dom_sf"/>
</dbReference>
<evidence type="ECO:0000313" key="2">
    <source>
        <dbReference type="EMBL" id="TEB29015.1"/>
    </source>
</evidence>
<dbReference type="Proteomes" id="UP000298030">
    <property type="component" value="Unassembled WGS sequence"/>
</dbReference>
<protein>
    <recommendedName>
        <fullName evidence="4">F-box domain-containing protein</fullName>
    </recommendedName>
</protein>
<dbReference type="AlphaFoldDB" id="A0A4Y7T4G3"/>
<dbReference type="Gene3D" id="3.80.10.10">
    <property type="entry name" value="Ribonuclease Inhibitor"/>
    <property type="match status" value="1"/>
</dbReference>
<gene>
    <name evidence="2" type="ORF">FA13DRAFT_1735127</name>
</gene>
<sequence length="566" mass="62630">MALSGGVRPGTKLSRSASPAPSKASLINHHDVLVLIFGHFSLKERKQLRDLALVCKAFSEPALDYLWAVLDCLTPLLKLHPALKVIDNSHFYLGPINSSGAHRFYEYARRVRHLRLADGKDEETHRISLAGFAWLGQQLQGAPLMPGLKELHFSNPNRDSVHMGLLPLVLSCSVRSASFDGQFLSAGVFRSYALPLVCSAASALKNLSLSDTTSISAPEIWDRLPTIASNIRLQHLKIDFPFNATLNPALLGKFGRIFETLTSLYLDVHTASHSPSGDVMEPGLLPLLTSLHLVNRCEATLCQCYPPFLLQRVTSITFHSSRHILEARAFQATTETLCGSKSLRRLEISAAALNDKHVISPSALSTLLKNLDLEELIVNGECMQSQTDLAGLDIIYIIDGGCRKDRQDSGVVLQKLTTPLLRRQPATSNGQRPPGPFPPISSLVYIARHGAGLKHISMAIDSSLVSTGGKESLQELLDSWKVPDVPSTLTHLEIADRRTSEKTFTPDEYRILARLLDTIFPNLESVKPIDFPAGQVKMNWNAHWELIEEHRQMRKALRILGTKYQH</sequence>